<protein>
    <submittedName>
        <fullName evidence="1">Uncharacterized protein</fullName>
    </submittedName>
</protein>
<evidence type="ECO:0000313" key="1">
    <source>
        <dbReference type="EMBL" id="VDD61590.1"/>
    </source>
</evidence>
<reference evidence="1" key="1">
    <citation type="submission" date="2018-11" db="EMBL/GenBank/DDBJ databases">
        <authorList>
            <consortium name="Genoscope - CEA"/>
            <person name="William W."/>
        </authorList>
    </citation>
    <scope>NUCLEOTIDE SEQUENCE</scope>
</reference>
<dbReference type="AlphaFoldDB" id="A0A3P6G8Y6"/>
<proteinExistence type="predicted"/>
<organism evidence="1">
    <name type="scientific">Brassica oleracea</name>
    <name type="common">Wild cabbage</name>
    <dbReference type="NCBI Taxonomy" id="3712"/>
    <lineage>
        <taxon>Eukaryota</taxon>
        <taxon>Viridiplantae</taxon>
        <taxon>Streptophyta</taxon>
        <taxon>Embryophyta</taxon>
        <taxon>Tracheophyta</taxon>
        <taxon>Spermatophyta</taxon>
        <taxon>Magnoliopsida</taxon>
        <taxon>eudicotyledons</taxon>
        <taxon>Gunneridae</taxon>
        <taxon>Pentapetalae</taxon>
        <taxon>rosids</taxon>
        <taxon>malvids</taxon>
        <taxon>Brassicales</taxon>
        <taxon>Brassicaceae</taxon>
        <taxon>Brassiceae</taxon>
        <taxon>Brassica</taxon>
    </lineage>
</organism>
<dbReference type="EMBL" id="LR031880">
    <property type="protein sequence ID" value="VDD61590.1"/>
    <property type="molecule type" value="Genomic_DNA"/>
</dbReference>
<gene>
    <name evidence="1" type="ORF">BOLC6T37043H</name>
</gene>
<sequence>MVRTGSFLHPGCEFEPCRRELPHDVSGHSTRIWVHACFRAHLHTRREGLSVGCTSPW</sequence>
<accession>A0A3P6G8Y6</accession>
<name>A0A3P6G8Y6_BRAOL</name>